<dbReference type="Pfam" id="PF14198">
    <property type="entry name" value="TnpV"/>
    <property type="match status" value="1"/>
</dbReference>
<organism evidence="1 2">
    <name type="scientific">Agathobacter rectalis</name>
    <dbReference type="NCBI Taxonomy" id="39491"/>
    <lineage>
        <taxon>Bacteria</taxon>
        <taxon>Bacillati</taxon>
        <taxon>Bacillota</taxon>
        <taxon>Clostridia</taxon>
        <taxon>Lachnospirales</taxon>
        <taxon>Lachnospiraceae</taxon>
        <taxon>Agathobacter</taxon>
    </lineage>
</organism>
<sequence>MRELMDKGQVMTTEELKVIKMPKEEAMAYLEVEEPIKSMTRETIIEKTGLYGRRMMDYLEENQRDKMVFRMSRGLLLPEVEKRVKEAKDLMISLEKKYLKEHLNSQMDYLTTVKIRNQARMTAEEIAMNQIIYQPL</sequence>
<proteinExistence type="predicted"/>
<accession>A0A3E5AL09</accession>
<comment type="caution">
    <text evidence="1">The sequence shown here is derived from an EMBL/GenBank/DDBJ whole genome shotgun (WGS) entry which is preliminary data.</text>
</comment>
<dbReference type="EMBL" id="QSUG01000013">
    <property type="protein sequence ID" value="RGN21565.1"/>
    <property type="molecule type" value="Genomic_DNA"/>
</dbReference>
<evidence type="ECO:0000313" key="1">
    <source>
        <dbReference type="EMBL" id="RGN21565.1"/>
    </source>
</evidence>
<dbReference type="InterPro" id="IPR026989">
    <property type="entry name" value="TnpV"/>
</dbReference>
<dbReference type="RefSeq" id="WP_117690738.1">
    <property type="nucleotide sequence ID" value="NZ_QSUG01000013.1"/>
</dbReference>
<name>A0A3E5AL09_9FIRM</name>
<reference evidence="1 2" key="1">
    <citation type="submission" date="2018-08" db="EMBL/GenBank/DDBJ databases">
        <title>A genome reference for cultivated species of the human gut microbiota.</title>
        <authorList>
            <person name="Zou Y."/>
            <person name="Xue W."/>
            <person name="Luo G."/>
        </authorList>
    </citation>
    <scope>NUCLEOTIDE SEQUENCE [LARGE SCALE GENOMIC DNA]</scope>
    <source>
        <strain evidence="1 2">OM05-6AA</strain>
    </source>
</reference>
<protein>
    <submittedName>
        <fullName evidence="1">TnpV protein</fullName>
    </submittedName>
</protein>
<dbReference type="AlphaFoldDB" id="A0A3E5AL09"/>
<dbReference type="Proteomes" id="UP000260970">
    <property type="component" value="Unassembled WGS sequence"/>
</dbReference>
<evidence type="ECO:0000313" key="2">
    <source>
        <dbReference type="Proteomes" id="UP000260970"/>
    </source>
</evidence>
<gene>
    <name evidence="1" type="ORF">DXB72_12205</name>
</gene>